<feature type="region of interest" description="Disordered" evidence="1">
    <location>
        <begin position="231"/>
        <end position="258"/>
    </location>
</feature>
<reference evidence="4" key="1">
    <citation type="submission" date="2014-05" db="EMBL/GenBank/DDBJ databases">
        <title>Complete Genome sequence of Neisseria elongata subsp. glycolytica.</title>
        <authorList>
            <person name="Veyrier F.J."/>
            <person name="Taha M.-K."/>
        </authorList>
    </citation>
    <scope>NUCLEOTIDE SEQUENCE [LARGE SCALE GENOMIC DNA]</scope>
    <source>
        <strain evidence="4">ATCC 29315</strain>
    </source>
</reference>
<reference evidence="2 4" key="2">
    <citation type="journal article" date="2015" name="PLoS Genet.">
        <title>Common Cell Shape Evolution of Two Nasopharyngeal Pathogens.</title>
        <authorList>
            <person name="Veyrier F.J."/>
            <person name="Biais N."/>
            <person name="Morales P."/>
            <person name="Belkacem N."/>
            <person name="Guilhen C."/>
            <person name="Ranjeva S."/>
            <person name="Sismeiro O."/>
            <person name="Pehau-Arnaudet G."/>
            <person name="Rocha E.P."/>
            <person name="Werts C."/>
            <person name="Taha M.K."/>
            <person name="Boneca I.G."/>
        </authorList>
    </citation>
    <scope>NUCLEOTIDE SEQUENCE [LARGE SCALE GENOMIC DNA]</scope>
    <source>
        <strain evidence="2 4">ATCC 29315</strain>
    </source>
</reference>
<dbReference type="KEGG" id="nel:NELON_11695"/>
<gene>
    <name evidence="2" type="ORF">NELON_00100</name>
    <name evidence="3" type="ORF">NELON_11695</name>
</gene>
<sequence length="372" mass="40592">MTAPIYTAIKGKLFKVTLGCYAGQDCDFEKYAEDLNDACSGSVSSGKHIPEGYSYRLFVRNGVCYYEASFKGKHVNEVGANVDLVSSDKVPEDKKPKEDKKKDEKPKDDKKECLDNNPHICKGKDGKWKDTREDGKPKEQQKPEDKGVFKDKDGVYRSEDDGGEVYKDKDGQWKPKEGKDGKDGNDGQNGRDGRDGRDAPDYSGILGSINQNILDLNRTVTEGFGKVSDGLSGLGGGSGGGGNGNGQGQKGEGEGEGELEKYCKKHPNTLTCAEFNGNMPEEGDFSGLIPKKEVPIGWKFEDFLKGSSAKCPAPMKFQTKLGVISLSWDGFCEFLRMVRGFVIMAASVIPSSKGDRWLHSWALAGVMCSFPI</sequence>
<keyword evidence="4" id="KW-1185">Reference proteome</keyword>
<organism evidence="2 4">
    <name type="scientific">Neisseria elongata subsp. glycolytica ATCC 29315</name>
    <dbReference type="NCBI Taxonomy" id="546263"/>
    <lineage>
        <taxon>Bacteria</taxon>
        <taxon>Pseudomonadati</taxon>
        <taxon>Pseudomonadota</taxon>
        <taxon>Betaproteobacteria</taxon>
        <taxon>Neisseriales</taxon>
        <taxon>Neisseriaceae</taxon>
        <taxon>Neisseria</taxon>
    </lineage>
</organism>
<dbReference type="EMBL" id="CP007726">
    <property type="protein sequence ID" value="AJE19512.1"/>
    <property type="molecule type" value="Genomic_DNA"/>
</dbReference>
<proteinExistence type="predicted"/>
<dbReference type="EMBL" id="CP007726">
    <property type="protein sequence ID" value="AJE17436.1"/>
    <property type="molecule type" value="Genomic_DNA"/>
</dbReference>
<protein>
    <submittedName>
        <fullName evidence="2">Uncharacterized protein</fullName>
    </submittedName>
</protein>
<feature type="compositionally biased region" description="Gly residues" evidence="1">
    <location>
        <begin position="232"/>
        <end position="250"/>
    </location>
</feature>
<evidence type="ECO:0000313" key="4">
    <source>
        <dbReference type="Proteomes" id="UP000031392"/>
    </source>
</evidence>
<accession>A0A0B5CMM4</accession>
<feature type="region of interest" description="Disordered" evidence="1">
    <location>
        <begin position="86"/>
        <end position="204"/>
    </location>
</feature>
<dbReference type="HOGENOM" id="CLU_743601_0_0_4"/>
<evidence type="ECO:0000313" key="2">
    <source>
        <dbReference type="EMBL" id="AJE17436.1"/>
    </source>
</evidence>
<dbReference type="Proteomes" id="UP000031392">
    <property type="component" value="Chromosome"/>
</dbReference>
<evidence type="ECO:0000256" key="1">
    <source>
        <dbReference type="SAM" id="MobiDB-lite"/>
    </source>
</evidence>
<feature type="compositionally biased region" description="Basic and acidic residues" evidence="1">
    <location>
        <begin position="122"/>
        <end position="200"/>
    </location>
</feature>
<dbReference type="NCBIfam" id="NF041109">
    <property type="entry name" value="VF_TspB_C_term"/>
    <property type="match status" value="1"/>
</dbReference>
<name>A0A0B5CMM4_NEIEG</name>
<dbReference type="KEGG" id="nel:NELON_00100"/>
<dbReference type="AlphaFoldDB" id="A0A0B5CMM4"/>
<feature type="compositionally biased region" description="Basic and acidic residues" evidence="1">
    <location>
        <begin position="89"/>
        <end position="114"/>
    </location>
</feature>
<evidence type="ECO:0000313" key="3">
    <source>
        <dbReference type="EMBL" id="AJE19512.1"/>
    </source>
</evidence>
<dbReference type="PATRIC" id="fig|546263.7.peg.25"/>